<dbReference type="Proteomes" id="UP000800094">
    <property type="component" value="Unassembled WGS sequence"/>
</dbReference>
<feature type="compositionally biased region" description="Basic and acidic residues" evidence="1">
    <location>
        <begin position="60"/>
        <end position="71"/>
    </location>
</feature>
<gene>
    <name evidence="2" type="ORF">BU26DRAFT_509475</name>
</gene>
<evidence type="ECO:0000256" key="1">
    <source>
        <dbReference type="SAM" id="MobiDB-lite"/>
    </source>
</evidence>
<dbReference type="AlphaFoldDB" id="A0A6A6I0Y2"/>
<name>A0A6A6I0Y2_9PLEO</name>
<feature type="region of interest" description="Disordered" evidence="1">
    <location>
        <begin position="153"/>
        <end position="172"/>
    </location>
</feature>
<feature type="region of interest" description="Disordered" evidence="1">
    <location>
        <begin position="33"/>
        <end position="71"/>
    </location>
</feature>
<dbReference type="RefSeq" id="XP_033678672.1">
    <property type="nucleotide sequence ID" value="XM_033827148.1"/>
</dbReference>
<dbReference type="GeneID" id="54580478"/>
<accession>A0A6A6I0Y2</accession>
<sequence length="172" mass="18546">MSTIAAPLEGACATAGAVSTPVQTARCLRRGRARPLGVDELPGGGGGGRSVLSTPSENQHQTEDDPSRRVDKMPTAWLECRSRGGPHGAGKVKSEYEEVNQNDSGRVQVEWEEYLVWSALGIAPSLCFSPSVWEMLLFVALLLQRRARGVTPGCGGKRPNAMCSAQRRKRDQ</sequence>
<keyword evidence="3" id="KW-1185">Reference proteome</keyword>
<proteinExistence type="predicted"/>
<protein>
    <submittedName>
        <fullName evidence="2">Uncharacterized protein</fullName>
    </submittedName>
</protein>
<evidence type="ECO:0000313" key="3">
    <source>
        <dbReference type="Proteomes" id="UP000800094"/>
    </source>
</evidence>
<reference evidence="2" key="1">
    <citation type="journal article" date="2020" name="Stud. Mycol.">
        <title>101 Dothideomycetes genomes: a test case for predicting lifestyles and emergence of pathogens.</title>
        <authorList>
            <person name="Haridas S."/>
            <person name="Albert R."/>
            <person name="Binder M."/>
            <person name="Bloem J."/>
            <person name="Labutti K."/>
            <person name="Salamov A."/>
            <person name="Andreopoulos B."/>
            <person name="Baker S."/>
            <person name="Barry K."/>
            <person name="Bills G."/>
            <person name="Bluhm B."/>
            <person name="Cannon C."/>
            <person name="Castanera R."/>
            <person name="Culley D."/>
            <person name="Daum C."/>
            <person name="Ezra D."/>
            <person name="Gonzalez J."/>
            <person name="Henrissat B."/>
            <person name="Kuo A."/>
            <person name="Liang C."/>
            <person name="Lipzen A."/>
            <person name="Lutzoni F."/>
            <person name="Magnuson J."/>
            <person name="Mondo S."/>
            <person name="Nolan M."/>
            <person name="Ohm R."/>
            <person name="Pangilinan J."/>
            <person name="Park H.-J."/>
            <person name="Ramirez L."/>
            <person name="Alfaro M."/>
            <person name="Sun H."/>
            <person name="Tritt A."/>
            <person name="Yoshinaga Y."/>
            <person name="Zwiers L.-H."/>
            <person name="Turgeon B."/>
            <person name="Goodwin S."/>
            <person name="Spatafora J."/>
            <person name="Crous P."/>
            <person name="Grigoriev I."/>
        </authorList>
    </citation>
    <scope>NUCLEOTIDE SEQUENCE</scope>
    <source>
        <strain evidence="2">CBS 122368</strain>
    </source>
</reference>
<organism evidence="2 3">
    <name type="scientific">Trematosphaeria pertusa</name>
    <dbReference type="NCBI Taxonomy" id="390896"/>
    <lineage>
        <taxon>Eukaryota</taxon>
        <taxon>Fungi</taxon>
        <taxon>Dikarya</taxon>
        <taxon>Ascomycota</taxon>
        <taxon>Pezizomycotina</taxon>
        <taxon>Dothideomycetes</taxon>
        <taxon>Pleosporomycetidae</taxon>
        <taxon>Pleosporales</taxon>
        <taxon>Massarineae</taxon>
        <taxon>Trematosphaeriaceae</taxon>
        <taxon>Trematosphaeria</taxon>
    </lineage>
</organism>
<evidence type="ECO:0000313" key="2">
    <source>
        <dbReference type="EMBL" id="KAF2243668.1"/>
    </source>
</evidence>
<dbReference type="EMBL" id="ML987204">
    <property type="protein sequence ID" value="KAF2243668.1"/>
    <property type="molecule type" value="Genomic_DNA"/>
</dbReference>